<sequence length="119" mass="12983">MRDSNLLGTPGEVTAEELRQRLDGAKERVSSQPPLEHPAQTAGSGDQQAVSDVEERLPNGRRQPGNAEPGGEPSNGDSLLEWLNTFRQHRIYSHFICLFYPSAFSSIQASPISHPTSTA</sequence>
<evidence type="ECO:0000313" key="3">
    <source>
        <dbReference type="EMBL" id="CAL1596982.1"/>
    </source>
</evidence>
<dbReference type="AlphaFoldDB" id="A0AAV2LCA6"/>
<dbReference type="EMBL" id="OZ035843">
    <property type="protein sequence ID" value="CAL1596982.1"/>
    <property type="molecule type" value="Genomic_DNA"/>
</dbReference>
<dbReference type="InterPro" id="IPR058896">
    <property type="entry name" value="RNF6/12_N"/>
</dbReference>
<gene>
    <name evidence="3" type="ORF">KC01_LOCUS25568</name>
</gene>
<feature type="region of interest" description="Disordered" evidence="1">
    <location>
        <begin position="1"/>
        <end position="78"/>
    </location>
</feature>
<feature type="compositionally biased region" description="Polar residues" evidence="1">
    <location>
        <begin position="41"/>
        <end position="50"/>
    </location>
</feature>
<keyword evidence="4" id="KW-1185">Reference proteome</keyword>
<feature type="domain" description="E3 ubiquitin-protein ligase RNF6/12 N-terminal" evidence="2">
    <location>
        <begin position="1"/>
        <end position="29"/>
    </location>
</feature>
<evidence type="ECO:0000259" key="2">
    <source>
        <dbReference type="Pfam" id="PF25914"/>
    </source>
</evidence>
<feature type="compositionally biased region" description="Basic and acidic residues" evidence="1">
    <location>
        <begin position="16"/>
        <end position="29"/>
    </location>
</feature>
<proteinExistence type="predicted"/>
<organism evidence="3 4">
    <name type="scientific">Knipowitschia caucasica</name>
    <name type="common">Caucasian dwarf goby</name>
    <name type="synonym">Pomatoschistus caucasicus</name>
    <dbReference type="NCBI Taxonomy" id="637954"/>
    <lineage>
        <taxon>Eukaryota</taxon>
        <taxon>Metazoa</taxon>
        <taxon>Chordata</taxon>
        <taxon>Craniata</taxon>
        <taxon>Vertebrata</taxon>
        <taxon>Euteleostomi</taxon>
        <taxon>Actinopterygii</taxon>
        <taxon>Neopterygii</taxon>
        <taxon>Teleostei</taxon>
        <taxon>Neoteleostei</taxon>
        <taxon>Acanthomorphata</taxon>
        <taxon>Gobiaria</taxon>
        <taxon>Gobiiformes</taxon>
        <taxon>Gobioidei</taxon>
        <taxon>Gobiidae</taxon>
        <taxon>Gobiinae</taxon>
        <taxon>Knipowitschia</taxon>
    </lineage>
</organism>
<evidence type="ECO:0000256" key="1">
    <source>
        <dbReference type="SAM" id="MobiDB-lite"/>
    </source>
</evidence>
<reference evidence="3 4" key="1">
    <citation type="submission" date="2024-04" db="EMBL/GenBank/DDBJ databases">
        <authorList>
            <person name="Waldvogel A.-M."/>
            <person name="Schoenle A."/>
        </authorList>
    </citation>
    <scope>NUCLEOTIDE SEQUENCE [LARGE SCALE GENOMIC DNA]</scope>
</reference>
<protein>
    <recommendedName>
        <fullName evidence="2">E3 ubiquitin-protein ligase RNF6/12 N-terminal domain-containing protein</fullName>
    </recommendedName>
</protein>
<dbReference type="Pfam" id="PF25914">
    <property type="entry name" value="RNF6_N"/>
    <property type="match status" value="1"/>
</dbReference>
<evidence type="ECO:0000313" key="4">
    <source>
        <dbReference type="Proteomes" id="UP001497482"/>
    </source>
</evidence>
<name>A0AAV2LCA6_KNICA</name>
<accession>A0AAV2LCA6</accession>
<dbReference type="Proteomes" id="UP001497482">
    <property type="component" value="Chromosome 21"/>
</dbReference>